<evidence type="ECO:0000256" key="15">
    <source>
        <dbReference type="HAMAP-Rule" id="MF_00103"/>
    </source>
</evidence>
<dbReference type="GO" id="GO:0008270">
    <property type="term" value="F:zinc ion binding"/>
    <property type="evidence" value="ECO:0007669"/>
    <property type="project" value="UniProtKB-UniRule"/>
</dbReference>
<dbReference type="Pfam" id="PF06827">
    <property type="entry name" value="zf-FPG_IleRS"/>
    <property type="match status" value="1"/>
</dbReference>
<dbReference type="SMART" id="SM01232">
    <property type="entry name" value="H2TH"/>
    <property type="match status" value="1"/>
</dbReference>
<dbReference type="PROSITE" id="PS01242">
    <property type="entry name" value="ZF_FPG_1"/>
    <property type="match status" value="1"/>
</dbReference>
<comment type="similarity">
    <text evidence="2 15">Belongs to the FPG family.</text>
</comment>
<evidence type="ECO:0000256" key="7">
    <source>
        <dbReference type="ARBA" id="ARBA00022801"/>
    </source>
</evidence>
<evidence type="ECO:0000256" key="12">
    <source>
        <dbReference type="ARBA" id="ARBA00023268"/>
    </source>
</evidence>
<dbReference type="SUPFAM" id="SSF81624">
    <property type="entry name" value="N-terminal domain of MutM-like DNA repair proteins"/>
    <property type="match status" value="1"/>
</dbReference>
<dbReference type="OrthoDB" id="9800855at2"/>
<evidence type="ECO:0000256" key="2">
    <source>
        <dbReference type="ARBA" id="ARBA00009409"/>
    </source>
</evidence>
<keyword evidence="13 15" id="KW-0326">Glycosidase</keyword>
<dbReference type="PROSITE" id="PS51068">
    <property type="entry name" value="FPG_CAT"/>
    <property type="match status" value="1"/>
</dbReference>
<dbReference type="NCBIfam" id="TIGR00577">
    <property type="entry name" value="fpg"/>
    <property type="match status" value="1"/>
</dbReference>
<dbReference type="EMBL" id="BMJS01000003">
    <property type="protein sequence ID" value="GGF90352.1"/>
    <property type="molecule type" value="Genomic_DNA"/>
</dbReference>
<keyword evidence="6 15" id="KW-0863">Zinc-finger</keyword>
<dbReference type="EC" id="3.2.2.23" evidence="15"/>
<evidence type="ECO:0000313" key="18">
    <source>
        <dbReference type="EMBL" id="GGF90352.1"/>
    </source>
</evidence>
<comment type="caution">
    <text evidence="18">The sequence shown here is derived from an EMBL/GenBank/DDBJ whole genome shotgun (WGS) entry which is preliminary data.</text>
</comment>
<feature type="binding site" evidence="15">
    <location>
        <position position="92"/>
    </location>
    <ligand>
        <name>DNA</name>
        <dbReference type="ChEBI" id="CHEBI:16991"/>
    </ligand>
</feature>
<sequence>MPELPEVETVKNGLSLHCLKRKIISAHTYIDKLRYPLDPKLSDKVTNQSIHDISRRGKHLIITLDDYALIIHLGMSGVLQITDSNAYQHKKHDHIVLQLDDGQTIFYHDPRRFGYWDITDSDPLEHKYFLNYGPEPLTQHFNSLYLQRALNARTQAIKNVIMDNKIVVGVGNIYACESLFKAGISPLKPANTLTKNEISKLIDAIQSTLLQAIKAGGTTLKDYKNATGKPGYFAQSLAVYGQKDKACQICSTVISSIVINQRNTFYCPQCQP</sequence>
<feature type="binding site" evidence="15">
    <location>
        <position position="111"/>
    </location>
    <ligand>
        <name>DNA</name>
        <dbReference type="ChEBI" id="CHEBI:16991"/>
    </ligand>
</feature>
<dbReference type="InterPro" id="IPR010663">
    <property type="entry name" value="Znf_FPG/IleRS"/>
</dbReference>
<dbReference type="InterPro" id="IPR012319">
    <property type="entry name" value="FPG_cat"/>
</dbReference>
<dbReference type="Pfam" id="PF06831">
    <property type="entry name" value="H2TH"/>
    <property type="match status" value="1"/>
</dbReference>
<dbReference type="InterPro" id="IPR000214">
    <property type="entry name" value="Znf_DNA_glyclase/AP_lyase"/>
</dbReference>
<evidence type="ECO:0000256" key="4">
    <source>
        <dbReference type="ARBA" id="ARBA00022723"/>
    </source>
</evidence>
<feature type="active site" description="Schiff-base intermediate with DNA" evidence="15">
    <location>
        <position position="2"/>
    </location>
</feature>
<organism evidence="18 19">
    <name type="scientific">Cysteiniphilum litorale</name>
    <dbReference type="NCBI Taxonomy" id="2056700"/>
    <lineage>
        <taxon>Bacteria</taxon>
        <taxon>Pseudomonadati</taxon>
        <taxon>Pseudomonadota</taxon>
        <taxon>Gammaproteobacteria</taxon>
        <taxon>Thiotrichales</taxon>
        <taxon>Fastidiosibacteraceae</taxon>
        <taxon>Cysteiniphilum</taxon>
    </lineage>
</organism>
<comment type="function">
    <text evidence="15">Involved in base excision repair of DNA damaged by oxidation or by mutagenic agents. Acts as DNA glycosylase that recognizes and removes damaged bases. Has a preference for oxidized purines, such as 7,8-dihydro-8-oxoguanine (8-oxoG). Has AP (apurinic/apyrimidinic) lyase activity and introduces nicks in the DNA strand. Cleaves the DNA backbone by beta-delta elimination to generate a single-strand break at the site of the removed base with both 3'- and 5'-phosphates.</text>
</comment>
<gene>
    <name evidence="15 18" type="primary">mutM</name>
    <name evidence="15" type="synonym">fpg</name>
    <name evidence="18" type="ORF">GCM10010995_04600</name>
</gene>
<dbReference type="Pfam" id="PF01149">
    <property type="entry name" value="Fapy_DNA_glyco"/>
    <property type="match status" value="1"/>
</dbReference>
<evidence type="ECO:0000259" key="17">
    <source>
        <dbReference type="PROSITE" id="PS51068"/>
    </source>
</evidence>
<comment type="catalytic activity">
    <reaction evidence="1 15">
        <text>Hydrolysis of DNA containing ring-opened 7-methylguanine residues, releasing 2,6-diamino-4-hydroxy-5-(N-methyl)formamidopyrimidine.</text>
        <dbReference type="EC" id="3.2.2.23"/>
    </reaction>
</comment>
<reference evidence="18" key="1">
    <citation type="journal article" date="2014" name="Int. J. Syst. Evol. Microbiol.">
        <title>Complete genome sequence of Corynebacterium casei LMG S-19264T (=DSM 44701T), isolated from a smear-ripened cheese.</title>
        <authorList>
            <consortium name="US DOE Joint Genome Institute (JGI-PGF)"/>
            <person name="Walter F."/>
            <person name="Albersmeier A."/>
            <person name="Kalinowski J."/>
            <person name="Ruckert C."/>
        </authorList>
    </citation>
    <scope>NUCLEOTIDE SEQUENCE</scope>
    <source>
        <strain evidence="18">CGMCC 1.15758</strain>
    </source>
</reference>
<dbReference type="SMART" id="SM00898">
    <property type="entry name" value="Fapy_DNA_glyco"/>
    <property type="match status" value="1"/>
</dbReference>
<dbReference type="NCBIfam" id="NF002211">
    <property type="entry name" value="PRK01103.1"/>
    <property type="match status" value="1"/>
</dbReference>
<dbReference type="GO" id="GO:0003684">
    <property type="term" value="F:damaged DNA binding"/>
    <property type="evidence" value="ECO:0007669"/>
    <property type="project" value="InterPro"/>
</dbReference>
<proteinExistence type="inferred from homology"/>
<dbReference type="InterPro" id="IPR010979">
    <property type="entry name" value="Ribosomal_uS13-like_H2TH"/>
</dbReference>
<dbReference type="PROSITE" id="PS51066">
    <property type="entry name" value="ZF_FPG_2"/>
    <property type="match status" value="1"/>
</dbReference>
<keyword evidence="11 15" id="KW-0456">Lyase</keyword>
<keyword evidence="5 15" id="KW-0227">DNA damage</keyword>
<evidence type="ECO:0000256" key="9">
    <source>
        <dbReference type="ARBA" id="ARBA00023125"/>
    </source>
</evidence>
<dbReference type="InterPro" id="IPR020629">
    <property type="entry name" value="FPG_Glyclase"/>
</dbReference>
<keyword evidence="9 15" id="KW-0238">DNA-binding</keyword>
<evidence type="ECO:0000256" key="14">
    <source>
        <dbReference type="ARBA" id="ARBA00044632"/>
    </source>
</evidence>
<feature type="binding site" evidence="15">
    <location>
        <position position="153"/>
    </location>
    <ligand>
        <name>DNA</name>
        <dbReference type="ChEBI" id="CHEBI:16991"/>
    </ligand>
</feature>
<evidence type="ECO:0000256" key="1">
    <source>
        <dbReference type="ARBA" id="ARBA00001668"/>
    </source>
</evidence>
<comment type="catalytic activity">
    <reaction evidence="14 15">
        <text>2'-deoxyribonucleotide-(2'-deoxyribose 5'-phosphate)-2'-deoxyribonucleotide-DNA = a 3'-end 2'-deoxyribonucleotide-(2,3-dehydro-2,3-deoxyribose 5'-phosphate)-DNA + a 5'-end 5'-phospho-2'-deoxyribonucleoside-DNA + H(+)</text>
        <dbReference type="Rhea" id="RHEA:66592"/>
        <dbReference type="Rhea" id="RHEA-COMP:13180"/>
        <dbReference type="Rhea" id="RHEA-COMP:16897"/>
        <dbReference type="Rhea" id="RHEA-COMP:17067"/>
        <dbReference type="ChEBI" id="CHEBI:15378"/>
        <dbReference type="ChEBI" id="CHEBI:136412"/>
        <dbReference type="ChEBI" id="CHEBI:157695"/>
        <dbReference type="ChEBI" id="CHEBI:167181"/>
        <dbReference type="EC" id="4.2.99.18"/>
    </reaction>
</comment>
<feature type="active site" description="Proton donor; for delta-elimination activity" evidence="15">
    <location>
        <position position="262"/>
    </location>
</feature>
<feature type="active site" description="Proton donor; for beta-elimination activity" evidence="15">
    <location>
        <position position="58"/>
    </location>
</feature>
<evidence type="ECO:0000259" key="16">
    <source>
        <dbReference type="PROSITE" id="PS51066"/>
    </source>
</evidence>
<dbReference type="SUPFAM" id="SSF46946">
    <property type="entry name" value="S13-like H2TH domain"/>
    <property type="match status" value="1"/>
</dbReference>
<dbReference type="InterPro" id="IPR015886">
    <property type="entry name" value="H2TH_FPG"/>
</dbReference>
<evidence type="ECO:0000256" key="8">
    <source>
        <dbReference type="ARBA" id="ARBA00022833"/>
    </source>
</evidence>
<keyword evidence="10 15" id="KW-0234">DNA repair</keyword>
<dbReference type="Gene3D" id="1.10.8.50">
    <property type="match status" value="1"/>
</dbReference>
<reference evidence="18" key="2">
    <citation type="submission" date="2020-09" db="EMBL/GenBank/DDBJ databases">
        <authorList>
            <person name="Sun Q."/>
            <person name="Zhou Y."/>
        </authorList>
    </citation>
    <scope>NUCLEOTIDE SEQUENCE</scope>
    <source>
        <strain evidence="18">CGMCC 1.15758</strain>
    </source>
</reference>
<dbReference type="GO" id="GO:0006284">
    <property type="term" value="P:base-excision repair"/>
    <property type="evidence" value="ECO:0007669"/>
    <property type="project" value="InterPro"/>
</dbReference>
<evidence type="ECO:0000256" key="11">
    <source>
        <dbReference type="ARBA" id="ARBA00023239"/>
    </source>
</evidence>
<feature type="domain" description="Formamidopyrimidine-DNA glycosylase catalytic" evidence="17">
    <location>
        <begin position="2"/>
        <end position="114"/>
    </location>
</feature>
<dbReference type="FunFam" id="1.10.8.50:FF:000003">
    <property type="entry name" value="Formamidopyrimidine-DNA glycosylase"/>
    <property type="match status" value="1"/>
</dbReference>
<dbReference type="HAMAP" id="MF_00103">
    <property type="entry name" value="Fapy_DNA_glycosyl"/>
    <property type="match status" value="1"/>
</dbReference>
<keyword evidence="7 15" id="KW-0378">Hydrolase</keyword>
<evidence type="ECO:0000256" key="3">
    <source>
        <dbReference type="ARBA" id="ARBA00011245"/>
    </source>
</evidence>
<protein>
    <recommendedName>
        <fullName evidence="15">Formamidopyrimidine-DNA glycosylase</fullName>
        <shortName evidence="15">Fapy-DNA glycosylase</shortName>
        <ecNumber evidence="15">3.2.2.23</ecNumber>
    </recommendedName>
    <alternativeName>
        <fullName evidence="15">DNA-(apurinic or apyrimidinic site) lyase MutM</fullName>
        <shortName evidence="15">AP lyase MutM</shortName>
        <ecNumber evidence="15">4.2.99.18</ecNumber>
    </alternativeName>
</protein>
<accession>A0A8J3E725</accession>
<dbReference type="RefSeq" id="WP_117001559.1">
    <property type="nucleotide sequence ID" value="NZ_BMJS01000003.1"/>
</dbReference>
<dbReference type="InterPro" id="IPR035937">
    <property type="entry name" value="FPG_N"/>
</dbReference>
<dbReference type="SUPFAM" id="SSF57716">
    <property type="entry name" value="Glucocorticoid receptor-like (DNA-binding domain)"/>
    <property type="match status" value="1"/>
</dbReference>
<keyword evidence="19" id="KW-1185">Reference proteome</keyword>
<comment type="cofactor">
    <cofactor evidence="15">
        <name>Zn(2+)</name>
        <dbReference type="ChEBI" id="CHEBI:29105"/>
    </cofactor>
    <text evidence="15">Binds 1 zinc ion per subunit.</text>
</comment>
<feature type="active site" description="Proton donor" evidence="15">
    <location>
        <position position="3"/>
    </location>
</feature>
<dbReference type="Gene3D" id="3.20.190.10">
    <property type="entry name" value="MutM-like, N-terminal"/>
    <property type="match status" value="1"/>
</dbReference>
<dbReference type="PANTHER" id="PTHR22993">
    <property type="entry name" value="FORMAMIDOPYRIMIDINE-DNA GLYCOSYLASE"/>
    <property type="match status" value="1"/>
</dbReference>
<keyword evidence="12 15" id="KW-0511">Multifunctional enzyme</keyword>
<evidence type="ECO:0000256" key="6">
    <source>
        <dbReference type="ARBA" id="ARBA00022771"/>
    </source>
</evidence>
<keyword evidence="8 15" id="KW-0862">Zinc</keyword>
<feature type="domain" description="FPG-type" evidence="16">
    <location>
        <begin position="238"/>
        <end position="272"/>
    </location>
</feature>
<evidence type="ECO:0000256" key="10">
    <source>
        <dbReference type="ARBA" id="ARBA00023204"/>
    </source>
</evidence>
<comment type="subunit">
    <text evidence="3 15">Monomer.</text>
</comment>
<dbReference type="Proteomes" id="UP000636949">
    <property type="component" value="Unassembled WGS sequence"/>
</dbReference>
<name>A0A8J3E725_9GAMM</name>
<dbReference type="AlphaFoldDB" id="A0A8J3E725"/>
<evidence type="ECO:0000256" key="5">
    <source>
        <dbReference type="ARBA" id="ARBA00022763"/>
    </source>
</evidence>
<dbReference type="PANTHER" id="PTHR22993:SF9">
    <property type="entry name" value="FORMAMIDOPYRIMIDINE-DNA GLYCOSYLASE"/>
    <property type="match status" value="1"/>
</dbReference>
<dbReference type="GO" id="GO:0034039">
    <property type="term" value="F:8-oxo-7,8-dihydroguanine DNA N-glycosylase activity"/>
    <property type="evidence" value="ECO:0007669"/>
    <property type="project" value="TreeGrafter"/>
</dbReference>
<dbReference type="EC" id="4.2.99.18" evidence="15"/>
<dbReference type="InterPro" id="IPR015887">
    <property type="entry name" value="DNA_glyclase_Znf_dom_DNA_BS"/>
</dbReference>
<dbReference type="GO" id="GO:0140078">
    <property type="term" value="F:class I DNA-(apurinic or apyrimidinic site) endonuclease activity"/>
    <property type="evidence" value="ECO:0007669"/>
    <property type="project" value="UniProtKB-EC"/>
</dbReference>
<evidence type="ECO:0000256" key="13">
    <source>
        <dbReference type="ARBA" id="ARBA00023295"/>
    </source>
</evidence>
<dbReference type="CDD" id="cd08966">
    <property type="entry name" value="EcFpg-like_N"/>
    <property type="match status" value="1"/>
</dbReference>
<keyword evidence="4 15" id="KW-0479">Metal-binding</keyword>
<evidence type="ECO:0000313" key="19">
    <source>
        <dbReference type="Proteomes" id="UP000636949"/>
    </source>
</evidence>